<proteinExistence type="predicted"/>
<reference evidence="2" key="1">
    <citation type="journal article" date="2013" name="Science">
        <title>The Amborella genome and the evolution of flowering plants.</title>
        <authorList>
            <consortium name="Amborella Genome Project"/>
        </authorList>
    </citation>
    <scope>NUCLEOTIDE SEQUENCE [LARGE SCALE GENOMIC DNA]</scope>
</reference>
<dbReference type="Proteomes" id="UP000017836">
    <property type="component" value="Unassembled WGS sequence"/>
</dbReference>
<dbReference type="AlphaFoldDB" id="W1PJC8"/>
<gene>
    <name evidence="1" type="ORF">AMTR_s00012p00090500</name>
</gene>
<evidence type="ECO:0000313" key="2">
    <source>
        <dbReference type="Proteomes" id="UP000017836"/>
    </source>
</evidence>
<name>W1PJC8_AMBTC</name>
<organism evidence="1 2">
    <name type="scientific">Amborella trichopoda</name>
    <dbReference type="NCBI Taxonomy" id="13333"/>
    <lineage>
        <taxon>Eukaryota</taxon>
        <taxon>Viridiplantae</taxon>
        <taxon>Streptophyta</taxon>
        <taxon>Embryophyta</taxon>
        <taxon>Tracheophyta</taxon>
        <taxon>Spermatophyta</taxon>
        <taxon>Magnoliopsida</taxon>
        <taxon>Amborellales</taxon>
        <taxon>Amborellaceae</taxon>
        <taxon>Amborella</taxon>
    </lineage>
</organism>
<dbReference type="Gramene" id="ERN07756">
    <property type="protein sequence ID" value="ERN07756"/>
    <property type="gene ID" value="AMTR_s00012p00090500"/>
</dbReference>
<sequence length="102" mass="10223">MLLVGAGKGSASKVFFTSSATDLKGLNISGSDSSKEPGASVAVCSGSKETATRESVCKSSTAGTSFFREQGAKSVNSTGSTSCNGMGNREGNDLQLACITNT</sequence>
<protein>
    <submittedName>
        <fullName evidence="1">Uncharacterized protein</fullName>
    </submittedName>
</protein>
<accession>W1PJC8</accession>
<dbReference type="HOGENOM" id="CLU_2281187_0_0_1"/>
<dbReference type="EMBL" id="KI393609">
    <property type="protein sequence ID" value="ERN07756.1"/>
    <property type="molecule type" value="Genomic_DNA"/>
</dbReference>
<evidence type="ECO:0000313" key="1">
    <source>
        <dbReference type="EMBL" id="ERN07756.1"/>
    </source>
</evidence>
<keyword evidence="2" id="KW-1185">Reference proteome</keyword>